<dbReference type="SMART" id="SM00591">
    <property type="entry name" value="RWD"/>
    <property type="match status" value="1"/>
</dbReference>
<feature type="domain" description="RWD" evidence="2">
    <location>
        <begin position="8"/>
        <end position="122"/>
    </location>
</feature>
<dbReference type="PANTHER" id="PTHR12292">
    <property type="entry name" value="RWD DOMAIN-CONTAINING PROTEIN"/>
    <property type="match status" value="1"/>
</dbReference>
<feature type="compositionally biased region" description="Acidic residues" evidence="1">
    <location>
        <begin position="216"/>
        <end position="225"/>
    </location>
</feature>
<dbReference type="GO" id="GO:0002181">
    <property type="term" value="P:cytoplasmic translation"/>
    <property type="evidence" value="ECO:0007669"/>
    <property type="project" value="EnsemblFungi"/>
</dbReference>
<keyword evidence="4" id="KW-1185">Reference proteome</keyword>
<proteinExistence type="predicted"/>
<dbReference type="GO" id="GO:0031333">
    <property type="term" value="P:negative regulation of protein-containing complex assembly"/>
    <property type="evidence" value="ECO:0007669"/>
    <property type="project" value="EnsemblFungi"/>
</dbReference>
<dbReference type="InParanoid" id="A0A165GKU5"/>
<dbReference type="InterPro" id="IPR016135">
    <property type="entry name" value="UBQ-conjugating_enzyme/RWD"/>
</dbReference>
<reference evidence="3 4" key="1">
    <citation type="journal article" date="2016" name="Fungal Biol.">
        <title>The genome of Xylona heveae provides a window into fungal endophytism.</title>
        <authorList>
            <person name="Gazis R."/>
            <person name="Kuo A."/>
            <person name="Riley R."/>
            <person name="LaButti K."/>
            <person name="Lipzen A."/>
            <person name="Lin J."/>
            <person name="Amirebrahimi M."/>
            <person name="Hesse C.N."/>
            <person name="Spatafora J.W."/>
            <person name="Henrissat B."/>
            <person name="Hainaut M."/>
            <person name="Grigoriev I.V."/>
            <person name="Hibbett D.S."/>
        </authorList>
    </citation>
    <scope>NUCLEOTIDE SEQUENCE [LARGE SCALE GENOMIC DNA]</scope>
    <source>
        <strain evidence="3 4">TC161</strain>
    </source>
</reference>
<organism evidence="3 4">
    <name type="scientific">Xylona heveae (strain CBS 132557 / TC161)</name>
    <dbReference type="NCBI Taxonomy" id="1328760"/>
    <lineage>
        <taxon>Eukaryota</taxon>
        <taxon>Fungi</taxon>
        <taxon>Dikarya</taxon>
        <taxon>Ascomycota</taxon>
        <taxon>Pezizomycotina</taxon>
        <taxon>Xylonomycetes</taxon>
        <taxon>Xylonales</taxon>
        <taxon>Xylonaceae</taxon>
        <taxon>Xylona</taxon>
    </lineage>
</organism>
<dbReference type="AlphaFoldDB" id="A0A165GKU5"/>
<dbReference type="STRING" id="1328760.A0A165GKU5"/>
<dbReference type="GO" id="GO:0034198">
    <property type="term" value="P:cellular response to amino acid starvation"/>
    <property type="evidence" value="ECO:0007669"/>
    <property type="project" value="EnsemblFungi"/>
</dbReference>
<dbReference type="InterPro" id="IPR006575">
    <property type="entry name" value="RWD_dom"/>
</dbReference>
<feature type="compositionally biased region" description="Basic and acidic residues" evidence="1">
    <location>
        <begin position="171"/>
        <end position="206"/>
    </location>
</feature>
<dbReference type="GO" id="GO:1903833">
    <property type="term" value="P:positive regulation of cellular response to amino acid starvation"/>
    <property type="evidence" value="ECO:0007669"/>
    <property type="project" value="EnsemblFungi"/>
</dbReference>
<dbReference type="OMA" id="QWDEHKK"/>
<accession>A0A165GKU5</accession>
<dbReference type="PROSITE" id="PS50908">
    <property type="entry name" value="RWD"/>
    <property type="match status" value="1"/>
</dbReference>
<dbReference type="FunFam" id="3.10.110.10:FF:000075">
    <property type="entry name" value="RWD domain-containing protein (Gir2)"/>
    <property type="match status" value="1"/>
</dbReference>
<feature type="region of interest" description="Disordered" evidence="1">
    <location>
        <begin position="171"/>
        <end position="234"/>
    </location>
</feature>
<evidence type="ECO:0000259" key="2">
    <source>
        <dbReference type="PROSITE" id="PS50908"/>
    </source>
</evidence>
<protein>
    <submittedName>
        <fullName evidence="3">RWD-domain-containing protein</fullName>
    </submittedName>
</protein>
<evidence type="ECO:0000313" key="3">
    <source>
        <dbReference type="EMBL" id="KZF22314.1"/>
    </source>
</evidence>
<dbReference type="FunCoup" id="A0A165GKU5">
    <property type="interactions" value="764"/>
</dbReference>
<evidence type="ECO:0000313" key="4">
    <source>
        <dbReference type="Proteomes" id="UP000076632"/>
    </source>
</evidence>
<evidence type="ECO:0000256" key="1">
    <source>
        <dbReference type="SAM" id="MobiDB-lite"/>
    </source>
</evidence>
<sequence>MGREEQQQEREVLGAIFPEEITDVSEKEFRISIALDVTNEEGEEEPEPPIILLNVSYPEAYPDEAPLLDILTPPNAPKHPFLDIQEDKARLLDLLQSTIEDNMGFDMIFTLVGTLKDGAELLISERQKAKHALHEAQLAKAEEEENRKFHGTIVTRESFLEWREKFRKELEEEEIRRKEEKEAEEKRGRKGGSKDEKKMTGRELWEKGVATTKGDEDYEGGDLADDVEKLKVGA</sequence>
<dbReference type="Pfam" id="PF05773">
    <property type="entry name" value="RWD"/>
    <property type="match status" value="1"/>
</dbReference>
<dbReference type="InterPro" id="IPR040213">
    <property type="entry name" value="GIR2-like"/>
</dbReference>
<dbReference type="GO" id="GO:0004860">
    <property type="term" value="F:protein kinase inhibitor activity"/>
    <property type="evidence" value="ECO:0007669"/>
    <property type="project" value="EnsemblFungi"/>
</dbReference>
<dbReference type="OrthoDB" id="277175at2759"/>
<dbReference type="Gene3D" id="3.10.110.10">
    <property type="entry name" value="Ubiquitin Conjugating Enzyme"/>
    <property type="match status" value="1"/>
</dbReference>
<dbReference type="SUPFAM" id="SSF54495">
    <property type="entry name" value="UBC-like"/>
    <property type="match status" value="1"/>
</dbReference>
<name>A0A165GKU5_XYLHT</name>
<dbReference type="EMBL" id="KV407459">
    <property type="protein sequence ID" value="KZF22314.1"/>
    <property type="molecule type" value="Genomic_DNA"/>
</dbReference>
<dbReference type="GeneID" id="28897900"/>
<dbReference type="RefSeq" id="XP_018187869.1">
    <property type="nucleotide sequence ID" value="XM_018332763.1"/>
</dbReference>
<dbReference type="Proteomes" id="UP000076632">
    <property type="component" value="Unassembled WGS sequence"/>
</dbReference>
<gene>
    <name evidence="3" type="ORF">L228DRAFT_247979</name>
</gene>